<dbReference type="CDD" id="cd07377">
    <property type="entry name" value="WHTH_GntR"/>
    <property type="match status" value="1"/>
</dbReference>
<dbReference type="Pfam" id="PF07729">
    <property type="entry name" value="FCD"/>
    <property type="match status" value="1"/>
</dbReference>
<dbReference type="InterPro" id="IPR008920">
    <property type="entry name" value="TF_FadR/GntR_C"/>
</dbReference>
<comment type="caution">
    <text evidence="5">The sequence shown here is derived from an EMBL/GenBank/DDBJ whole genome shotgun (WGS) entry which is preliminary data.</text>
</comment>
<dbReference type="AlphaFoldDB" id="A0AAP3XPA3"/>
<sequence>MGRARAGKTSRSDKIYAALRQAIVEQTLRPGDRLPEDAIGDCFGVSRTSVRAALARLHAERLVEARRNRVAIVASPDPTEAQEIFDMRRCLEQEVARRLAGRLTAAQVETLEQHVRLEEQTSAPDSQAASQLAGDFHRLLAGMVNNRVLARYVSELVSRSSLILALYGQAHSTDCAVSEHRAIVAALSRGDAAAAVQAMQHHLGTVEKRSSIKEGDARTYDVGAILKRYAVKEA</sequence>
<name>A0AAP3XPA3_9PROT</name>
<dbReference type="SUPFAM" id="SSF46785">
    <property type="entry name" value="Winged helix' DNA-binding domain"/>
    <property type="match status" value="1"/>
</dbReference>
<evidence type="ECO:0000313" key="6">
    <source>
        <dbReference type="Proteomes" id="UP001301140"/>
    </source>
</evidence>
<keyword evidence="6" id="KW-1185">Reference proteome</keyword>
<gene>
    <name evidence="5" type="ORF">PZ740_00215</name>
</gene>
<evidence type="ECO:0000256" key="2">
    <source>
        <dbReference type="ARBA" id="ARBA00023125"/>
    </source>
</evidence>
<dbReference type="PANTHER" id="PTHR43537">
    <property type="entry name" value="TRANSCRIPTIONAL REGULATOR, GNTR FAMILY"/>
    <property type="match status" value="1"/>
</dbReference>
<dbReference type="Gene3D" id="1.20.120.530">
    <property type="entry name" value="GntR ligand-binding domain-like"/>
    <property type="match status" value="1"/>
</dbReference>
<dbReference type="InterPro" id="IPR011711">
    <property type="entry name" value="GntR_C"/>
</dbReference>
<accession>A0AAP3XPA3</accession>
<dbReference type="Proteomes" id="UP001301140">
    <property type="component" value="Unassembled WGS sequence"/>
</dbReference>
<evidence type="ECO:0000256" key="1">
    <source>
        <dbReference type="ARBA" id="ARBA00023015"/>
    </source>
</evidence>
<evidence type="ECO:0000259" key="4">
    <source>
        <dbReference type="PROSITE" id="PS50949"/>
    </source>
</evidence>
<dbReference type="SMART" id="SM00895">
    <property type="entry name" value="FCD"/>
    <property type="match status" value="1"/>
</dbReference>
<dbReference type="Pfam" id="PF00392">
    <property type="entry name" value="GntR"/>
    <property type="match status" value="1"/>
</dbReference>
<organism evidence="5 6">
    <name type="scientific">Marinimicrococcus flavescens</name>
    <dbReference type="NCBI Taxonomy" id="3031815"/>
    <lineage>
        <taxon>Bacteria</taxon>
        <taxon>Pseudomonadati</taxon>
        <taxon>Pseudomonadota</taxon>
        <taxon>Alphaproteobacteria</taxon>
        <taxon>Geminicoccales</taxon>
        <taxon>Geminicoccaceae</taxon>
        <taxon>Marinimicrococcus</taxon>
    </lineage>
</organism>
<dbReference type="SUPFAM" id="SSF48008">
    <property type="entry name" value="GntR ligand-binding domain-like"/>
    <property type="match status" value="1"/>
</dbReference>
<dbReference type="EMBL" id="JARGEQ010000001">
    <property type="protein sequence ID" value="MDF1584804.1"/>
    <property type="molecule type" value="Genomic_DNA"/>
</dbReference>
<dbReference type="SMART" id="SM00345">
    <property type="entry name" value="HTH_GNTR"/>
    <property type="match status" value="1"/>
</dbReference>
<dbReference type="InterPro" id="IPR036390">
    <property type="entry name" value="WH_DNA-bd_sf"/>
</dbReference>
<evidence type="ECO:0000313" key="5">
    <source>
        <dbReference type="EMBL" id="MDF1584804.1"/>
    </source>
</evidence>
<dbReference type="InterPro" id="IPR000524">
    <property type="entry name" value="Tscrpt_reg_HTH_GntR"/>
</dbReference>
<dbReference type="GO" id="GO:0003677">
    <property type="term" value="F:DNA binding"/>
    <property type="evidence" value="ECO:0007669"/>
    <property type="project" value="UniProtKB-KW"/>
</dbReference>
<dbReference type="PANTHER" id="PTHR43537:SF53">
    <property type="entry name" value="HTH-TYPE TRANSCRIPTIONAL REPRESSOR NANR"/>
    <property type="match status" value="1"/>
</dbReference>
<dbReference type="GO" id="GO:0003700">
    <property type="term" value="F:DNA-binding transcription factor activity"/>
    <property type="evidence" value="ECO:0007669"/>
    <property type="project" value="InterPro"/>
</dbReference>
<dbReference type="PROSITE" id="PS50949">
    <property type="entry name" value="HTH_GNTR"/>
    <property type="match status" value="1"/>
</dbReference>
<dbReference type="InterPro" id="IPR036388">
    <property type="entry name" value="WH-like_DNA-bd_sf"/>
</dbReference>
<dbReference type="Gene3D" id="1.10.10.10">
    <property type="entry name" value="Winged helix-like DNA-binding domain superfamily/Winged helix DNA-binding domain"/>
    <property type="match status" value="1"/>
</dbReference>
<dbReference type="RefSeq" id="WP_327787290.1">
    <property type="nucleotide sequence ID" value="NZ_JARGEQ010000001.1"/>
</dbReference>
<reference evidence="5 6" key="1">
    <citation type="submission" date="2023-03" db="EMBL/GenBank/DDBJ databases">
        <title>YIM 152171 draft genome.</title>
        <authorList>
            <person name="Yang Z."/>
        </authorList>
    </citation>
    <scope>NUCLEOTIDE SEQUENCE [LARGE SCALE GENOMIC DNA]</scope>
    <source>
        <strain evidence="5 6">YIM 152171</strain>
    </source>
</reference>
<protein>
    <submittedName>
        <fullName evidence="5">GntR family transcriptional regulator</fullName>
    </submittedName>
</protein>
<proteinExistence type="predicted"/>
<evidence type="ECO:0000256" key="3">
    <source>
        <dbReference type="ARBA" id="ARBA00023163"/>
    </source>
</evidence>
<keyword evidence="1" id="KW-0805">Transcription regulation</keyword>
<feature type="domain" description="HTH gntR-type" evidence="4">
    <location>
        <begin position="9"/>
        <end position="76"/>
    </location>
</feature>
<keyword evidence="3" id="KW-0804">Transcription</keyword>
<keyword evidence="2" id="KW-0238">DNA-binding</keyword>